<keyword evidence="2" id="KW-1185">Reference proteome</keyword>
<organism evidence="1 2">
    <name type="scientific">Alkalibacterium indicireducens</name>
    <dbReference type="NCBI Taxonomy" id="398758"/>
    <lineage>
        <taxon>Bacteria</taxon>
        <taxon>Bacillati</taxon>
        <taxon>Bacillota</taxon>
        <taxon>Bacilli</taxon>
        <taxon>Lactobacillales</taxon>
        <taxon>Carnobacteriaceae</taxon>
        <taxon>Alkalibacterium</taxon>
    </lineage>
</organism>
<comment type="caution">
    <text evidence="1">The sequence shown here is derived from an EMBL/GenBank/DDBJ whole genome shotgun (WGS) entry which is preliminary data.</text>
</comment>
<accession>A0ABN1AKR2</accession>
<evidence type="ECO:0000313" key="1">
    <source>
        <dbReference type="EMBL" id="GAA0478975.1"/>
    </source>
</evidence>
<dbReference type="EMBL" id="BAAADA010000047">
    <property type="protein sequence ID" value="GAA0478975.1"/>
    <property type="molecule type" value="Genomic_DNA"/>
</dbReference>
<evidence type="ECO:0000313" key="2">
    <source>
        <dbReference type="Proteomes" id="UP001410648"/>
    </source>
</evidence>
<sequence length="101" mass="11586">MDFSQHALNMLSQHLGQPIGLDDTGYESYIFEAEELDRTIIPANYQSYLAKHLDIMSHSYIYKELIVFVLYPLTDSSSKQTFIGLLHKDKLLSYRIITGGI</sequence>
<gene>
    <name evidence="1" type="ORF">GCM10008936_06530</name>
</gene>
<proteinExistence type="predicted"/>
<dbReference type="Proteomes" id="UP001410648">
    <property type="component" value="Unassembled WGS sequence"/>
</dbReference>
<protein>
    <submittedName>
        <fullName evidence="1">Uncharacterized protein</fullName>
    </submittedName>
</protein>
<name>A0ABN1AKR2_9LACT</name>
<reference evidence="1 2" key="1">
    <citation type="journal article" date="2019" name="Int. J. Syst. Evol. Microbiol.">
        <title>The Global Catalogue of Microorganisms (GCM) 10K type strain sequencing project: providing services to taxonomists for standard genome sequencing and annotation.</title>
        <authorList>
            <consortium name="The Broad Institute Genomics Platform"/>
            <consortium name="The Broad Institute Genome Sequencing Center for Infectious Disease"/>
            <person name="Wu L."/>
            <person name="Ma J."/>
        </authorList>
    </citation>
    <scope>NUCLEOTIDE SEQUENCE [LARGE SCALE GENOMIC DNA]</scope>
    <source>
        <strain evidence="1 2">JCM 14232</strain>
    </source>
</reference>